<protein>
    <submittedName>
        <fullName evidence="2">MBL fold metallo-hydrolase</fullName>
    </submittedName>
</protein>
<accession>A0A9Q3ULV8</accession>
<evidence type="ECO:0000259" key="1">
    <source>
        <dbReference type="SMART" id="SM00849"/>
    </source>
</evidence>
<dbReference type="GO" id="GO:0018909">
    <property type="term" value="P:dodecyl sulfate metabolic process"/>
    <property type="evidence" value="ECO:0007669"/>
    <property type="project" value="InterPro"/>
</dbReference>
<evidence type="ECO:0000313" key="3">
    <source>
        <dbReference type="Proteomes" id="UP001108027"/>
    </source>
</evidence>
<dbReference type="InterPro" id="IPR036866">
    <property type="entry name" value="RibonucZ/Hydroxyglut_hydro"/>
</dbReference>
<dbReference type="InterPro" id="IPR036527">
    <property type="entry name" value="SCP2_sterol-bd_dom_sf"/>
</dbReference>
<dbReference type="InterPro" id="IPR029228">
    <property type="entry name" value="Alkyl_sulf_dimr"/>
</dbReference>
<dbReference type="SMART" id="SM00849">
    <property type="entry name" value="Lactamase_B"/>
    <property type="match status" value="1"/>
</dbReference>
<name>A0A9Q3ULV8_9GAMM</name>
<dbReference type="GO" id="GO:0046983">
    <property type="term" value="F:protein dimerization activity"/>
    <property type="evidence" value="ECO:0007669"/>
    <property type="project" value="InterPro"/>
</dbReference>
<dbReference type="Gene3D" id="1.25.40.880">
    <property type="entry name" value="Alkyl sulfatase, dimerisation domain"/>
    <property type="match status" value="1"/>
</dbReference>
<evidence type="ECO:0000313" key="2">
    <source>
        <dbReference type="EMBL" id="MCC4307579.1"/>
    </source>
</evidence>
<sequence length="568" mass="62544">MRYLFLLMTLALAACGDDETTIAATEAPAPDALKTHTRVFKQGVVEVTDGVYVAIGYGLANSIMLEGDDGIIIVDTMETVAEGRRVLAEFRKITDKPIKALIYTHNHADHVFGARAFAAPGEVPVYAHESTGYYINRVVNQIRPIITTRSMRMFGHHLPEGELINDGIGPFLGVAEDSELFALPPDHTVDERLEVTIAGLRLQLVHAPGETNDQLFVWLPDKKVVLSGDNIYQAFPNLYTIRGTPYRDTGQWVASLDKIRALGAEYLVPSHTRPLTGADTIEDTLTAYRDAIQYVHDQTLRYMNKGYTPDQIVERVHLPPHLAEHPWLQPFYGKVSWSIRSVFDGYLGWFDGNPSTLQPLPESERARHMADLAGGDAALLDKAREALAQGDAQWALSLSDDLAVLRPDDDQVADLRAAALRRLAEGEANPNARNYYFTAAREAADGLKPGFRAPPPDGFLATLPIDNFLHAMPAFLKAEETLDVEEKLGFEFSDSGRAFTLVIRHGVAVVHEGLDDDTAAVLVTREPVWKQIAAGQRNPAMALAGSDLDIRGGKVAALRILGYFEKMD</sequence>
<dbReference type="AlphaFoldDB" id="A0A9Q3ULV8"/>
<dbReference type="EMBL" id="JAJGNA010000002">
    <property type="protein sequence ID" value="MCC4307579.1"/>
    <property type="molecule type" value="Genomic_DNA"/>
</dbReference>
<reference evidence="2" key="1">
    <citation type="submission" date="2021-10" db="EMBL/GenBank/DDBJ databases">
        <title>The diversity and Nitrogen Metabolism of Culturable Nitrate-Utilizing Bacteria Within the Oxygen Minimum Zone of the Changjiang (Yangtze River)Estuary.</title>
        <authorList>
            <person name="Zhang D."/>
            <person name="Zheng J."/>
            <person name="Liu S."/>
            <person name="He W."/>
        </authorList>
    </citation>
    <scope>NUCLEOTIDE SEQUENCE</scope>
    <source>
        <strain evidence="2">FXH-223</strain>
    </source>
</reference>
<feature type="domain" description="Metallo-beta-lactamase" evidence="1">
    <location>
        <begin position="59"/>
        <end position="271"/>
    </location>
</feature>
<dbReference type="GO" id="GO:0046872">
    <property type="term" value="F:metal ion binding"/>
    <property type="evidence" value="ECO:0007669"/>
    <property type="project" value="UniProtKB-KW"/>
</dbReference>
<dbReference type="PANTHER" id="PTHR43223">
    <property type="entry name" value="ALKYL/ARYL-SULFATASE"/>
    <property type="match status" value="1"/>
</dbReference>
<dbReference type="CDD" id="cd07710">
    <property type="entry name" value="arylsulfatase_Sdsa1-like_MBL-fold"/>
    <property type="match status" value="1"/>
</dbReference>
<dbReference type="PANTHER" id="PTHR43223:SF1">
    <property type="entry name" value="ALKYL_ARYL-SULFATASE BDS1"/>
    <property type="match status" value="1"/>
</dbReference>
<proteinExistence type="predicted"/>
<dbReference type="InterPro" id="IPR044097">
    <property type="entry name" value="Bds1/SdsA1_MBL-fold"/>
</dbReference>
<dbReference type="Proteomes" id="UP001108027">
    <property type="component" value="Unassembled WGS sequence"/>
</dbReference>
<dbReference type="SUPFAM" id="SSF55718">
    <property type="entry name" value="SCP-like"/>
    <property type="match status" value="1"/>
</dbReference>
<dbReference type="RefSeq" id="WP_228232870.1">
    <property type="nucleotide sequence ID" value="NZ_JAJGNA010000002.1"/>
</dbReference>
<dbReference type="InterPro" id="IPR052195">
    <property type="entry name" value="Bact_Alkyl/Aryl-Sulfatase"/>
</dbReference>
<dbReference type="SUPFAM" id="SSF56281">
    <property type="entry name" value="Metallo-hydrolase/oxidoreductase"/>
    <property type="match status" value="1"/>
</dbReference>
<dbReference type="PROSITE" id="PS51257">
    <property type="entry name" value="PROKAR_LIPOPROTEIN"/>
    <property type="match status" value="1"/>
</dbReference>
<dbReference type="Pfam" id="PF14863">
    <property type="entry name" value="Alkyl_sulf_dimr"/>
    <property type="match status" value="1"/>
</dbReference>
<dbReference type="InterPro" id="IPR038536">
    <property type="entry name" value="Alkyl/aryl-sulf_dimr_sf"/>
</dbReference>
<dbReference type="Pfam" id="PF00753">
    <property type="entry name" value="Lactamase_B"/>
    <property type="match status" value="1"/>
</dbReference>
<dbReference type="InterPro" id="IPR001279">
    <property type="entry name" value="Metallo-B-lactamas"/>
</dbReference>
<organism evidence="2 3">
    <name type="scientific">Alloalcanivorax marinus</name>
    <dbReference type="NCBI Taxonomy" id="1177169"/>
    <lineage>
        <taxon>Bacteria</taxon>
        <taxon>Pseudomonadati</taxon>
        <taxon>Pseudomonadota</taxon>
        <taxon>Gammaproteobacteria</taxon>
        <taxon>Oceanospirillales</taxon>
        <taxon>Alcanivoracaceae</taxon>
        <taxon>Alloalcanivorax</taxon>
    </lineage>
</organism>
<gene>
    <name evidence="2" type="ORF">LL252_03255</name>
</gene>
<dbReference type="Gene3D" id="3.30.1050.10">
    <property type="entry name" value="SCP2 sterol-binding domain"/>
    <property type="match status" value="1"/>
</dbReference>
<comment type="caution">
    <text evidence="2">The sequence shown here is derived from an EMBL/GenBank/DDBJ whole genome shotgun (WGS) entry which is preliminary data.</text>
</comment>
<keyword evidence="3" id="KW-1185">Reference proteome</keyword>
<dbReference type="GO" id="GO:0018741">
    <property type="term" value="F:linear primary-alkylsulfatase activity"/>
    <property type="evidence" value="ECO:0007669"/>
    <property type="project" value="InterPro"/>
</dbReference>
<dbReference type="Gene3D" id="3.60.15.30">
    <property type="entry name" value="Metallo-beta-lactamase domain"/>
    <property type="match status" value="1"/>
</dbReference>